<dbReference type="AlphaFoldDB" id="A0A0V1AXR0"/>
<dbReference type="OrthoDB" id="2441647at2759"/>
<keyword evidence="2" id="KW-1185">Reference proteome</keyword>
<comment type="caution">
    <text evidence="1">The sequence shown here is derived from an EMBL/GenBank/DDBJ whole genome shotgun (WGS) entry which is preliminary data.</text>
</comment>
<evidence type="ECO:0000313" key="2">
    <source>
        <dbReference type="Proteomes" id="UP000054776"/>
    </source>
</evidence>
<organism evidence="1 2">
    <name type="scientific">Trichinella spiralis</name>
    <name type="common">Trichina worm</name>
    <dbReference type="NCBI Taxonomy" id="6334"/>
    <lineage>
        <taxon>Eukaryota</taxon>
        <taxon>Metazoa</taxon>
        <taxon>Ecdysozoa</taxon>
        <taxon>Nematoda</taxon>
        <taxon>Enoplea</taxon>
        <taxon>Dorylaimia</taxon>
        <taxon>Trichinellida</taxon>
        <taxon>Trichinellidae</taxon>
        <taxon>Trichinella</taxon>
    </lineage>
</organism>
<dbReference type="EMBL" id="JYDH01000167">
    <property type="protein sequence ID" value="KRY29547.1"/>
    <property type="molecule type" value="Genomic_DNA"/>
</dbReference>
<proteinExistence type="predicted"/>
<evidence type="ECO:0000313" key="1">
    <source>
        <dbReference type="EMBL" id="KRY29547.1"/>
    </source>
</evidence>
<name>A0A0V1AXR0_TRISP</name>
<protein>
    <submittedName>
        <fullName evidence="1">Uncharacterized protein</fullName>
    </submittedName>
</protein>
<gene>
    <name evidence="1" type="ORF">T01_5851</name>
</gene>
<dbReference type="Proteomes" id="UP000054776">
    <property type="component" value="Unassembled WGS sequence"/>
</dbReference>
<sequence>MEEEEISDSGRGGGGAKVRVKFSIRFIVAISTSNCKDVEEKLPQVKTGFVAQVIAIRFRREVWPKTGFRVVVKIQVLTDREDQRVNFIPSRFVETVGRVRVGEEKFEISKNLHLIPFALVIFRQR</sequence>
<reference evidence="1 2" key="1">
    <citation type="submission" date="2015-01" db="EMBL/GenBank/DDBJ databases">
        <title>Evolution of Trichinella species and genotypes.</title>
        <authorList>
            <person name="Korhonen P.K."/>
            <person name="Edoardo P."/>
            <person name="Giuseppe L.R."/>
            <person name="Gasser R.B."/>
        </authorList>
    </citation>
    <scope>NUCLEOTIDE SEQUENCE [LARGE SCALE GENOMIC DNA]</scope>
    <source>
        <strain evidence="1">ISS3</strain>
    </source>
</reference>
<accession>A0A0V1AXR0</accession>